<dbReference type="Pfam" id="PF09866">
    <property type="entry name" value="DUF2093"/>
    <property type="match status" value="1"/>
</dbReference>
<dbReference type="OrthoDB" id="9801906at2"/>
<evidence type="ECO:0008006" key="3">
    <source>
        <dbReference type="Google" id="ProtNLM"/>
    </source>
</evidence>
<evidence type="ECO:0000313" key="2">
    <source>
        <dbReference type="Proteomes" id="UP000215405"/>
    </source>
</evidence>
<protein>
    <recommendedName>
        <fullName evidence="3">DUF2093 domain-containing protein</fullName>
    </recommendedName>
</protein>
<evidence type="ECO:0000313" key="1">
    <source>
        <dbReference type="EMBL" id="OXT01531.1"/>
    </source>
</evidence>
<keyword evidence="2" id="KW-1185">Reference proteome</keyword>
<organism evidence="1 2">
    <name type="scientific">Notoacmeibacter marinus</name>
    <dbReference type="NCBI Taxonomy" id="1876515"/>
    <lineage>
        <taxon>Bacteria</taxon>
        <taxon>Pseudomonadati</taxon>
        <taxon>Pseudomonadota</taxon>
        <taxon>Alphaproteobacteria</taxon>
        <taxon>Hyphomicrobiales</taxon>
        <taxon>Notoacmeibacteraceae</taxon>
        <taxon>Notoacmeibacter</taxon>
    </lineage>
</organism>
<dbReference type="EMBL" id="NBYO01000001">
    <property type="protein sequence ID" value="OXT01531.1"/>
    <property type="molecule type" value="Genomic_DNA"/>
</dbReference>
<dbReference type="InterPro" id="IPR018661">
    <property type="entry name" value="DUF2093"/>
</dbReference>
<dbReference type="RefSeq" id="WP_094075503.1">
    <property type="nucleotide sequence ID" value="NZ_KZ851842.1"/>
</dbReference>
<gene>
    <name evidence="1" type="ORF">B7H23_00695</name>
</gene>
<reference evidence="2" key="1">
    <citation type="journal article" date="2017" name="Int. J. Syst. Evol. Microbiol.">
        <title>Notoacmeibacter marinus gen. nov., sp. nov., isolated from the gut of a limpet and proposal of Notoacmeibacteraceae fam. nov. in the order Rhizobiales of the class Alphaproteobacteria.</title>
        <authorList>
            <person name="Huang Z."/>
            <person name="Guo F."/>
            <person name="Lai Q."/>
        </authorList>
    </citation>
    <scope>NUCLEOTIDE SEQUENCE [LARGE SCALE GENOMIC DNA]</scope>
    <source>
        <strain evidence="2">XMTR2A4</strain>
    </source>
</reference>
<name>A0A231V0G7_9HYPH</name>
<dbReference type="AlphaFoldDB" id="A0A231V0G7"/>
<sequence>MNHLDFLSSREAEIQYLDADFRIKRNGSFVRCAVTGEPIPLEELKYWSVDRQEAYRDCHASLQRELELDPALRKRKKT</sequence>
<comment type="caution">
    <text evidence="1">The sequence shown here is derived from an EMBL/GenBank/DDBJ whole genome shotgun (WGS) entry which is preliminary data.</text>
</comment>
<proteinExistence type="predicted"/>
<dbReference type="Proteomes" id="UP000215405">
    <property type="component" value="Unassembled WGS sequence"/>
</dbReference>
<accession>A0A231V0G7</accession>